<proteinExistence type="predicted"/>
<evidence type="ECO:0000313" key="3">
    <source>
        <dbReference type="Proteomes" id="UP001589798"/>
    </source>
</evidence>
<dbReference type="RefSeq" id="WP_379485726.1">
    <property type="nucleotide sequence ID" value="NZ_JBHLWK010000002.1"/>
</dbReference>
<comment type="caution">
    <text evidence="2">The sequence shown here is derived from an EMBL/GenBank/DDBJ whole genome shotgun (WGS) entry which is preliminary data.</text>
</comment>
<evidence type="ECO:0000313" key="2">
    <source>
        <dbReference type="EMBL" id="MFC0202856.1"/>
    </source>
</evidence>
<evidence type="ECO:0000256" key="1">
    <source>
        <dbReference type="SAM" id="MobiDB-lite"/>
    </source>
</evidence>
<keyword evidence="3" id="KW-1185">Reference proteome</keyword>
<name>A0ABV6CSA5_9SPHN</name>
<accession>A0ABV6CSA5</accession>
<feature type="region of interest" description="Disordered" evidence="1">
    <location>
        <begin position="1"/>
        <end position="20"/>
    </location>
</feature>
<gene>
    <name evidence="2" type="ORF">ACFFJC_01060</name>
</gene>
<sequence length="197" mass="21442">MPIILSSNHDREDAEGQPTQWIGTDPAMITYHGLAICISITCLVERDGQAMLAGAHLIPYSKPDEVKRCLRQFARIGSNPLAVWVVGWVEKWGTGPDGSINTSGLTYDPADGGTLLAAIWKALAFRGEIKVYDLAQAQERAYGYHVIARSLGNAVTFECKCLQSQIIDMNAAQTKTIARSRVPPSGEASHGRRCVVM</sequence>
<reference evidence="2 3" key="1">
    <citation type="submission" date="2024-09" db="EMBL/GenBank/DDBJ databases">
        <authorList>
            <person name="Sun Q."/>
            <person name="Mori K."/>
        </authorList>
    </citation>
    <scope>NUCLEOTIDE SEQUENCE [LARGE SCALE GENOMIC DNA]</scope>
    <source>
        <strain evidence="2 3">CCM 7706</strain>
    </source>
</reference>
<organism evidence="2 3">
    <name type="scientific">Novosphingobium soli</name>
    <dbReference type="NCBI Taxonomy" id="574956"/>
    <lineage>
        <taxon>Bacteria</taxon>
        <taxon>Pseudomonadati</taxon>
        <taxon>Pseudomonadota</taxon>
        <taxon>Alphaproteobacteria</taxon>
        <taxon>Sphingomonadales</taxon>
        <taxon>Sphingomonadaceae</taxon>
        <taxon>Novosphingobium</taxon>
    </lineage>
</organism>
<dbReference type="Proteomes" id="UP001589798">
    <property type="component" value="Unassembled WGS sequence"/>
</dbReference>
<dbReference type="EMBL" id="JBHLWK010000002">
    <property type="protein sequence ID" value="MFC0202856.1"/>
    <property type="molecule type" value="Genomic_DNA"/>
</dbReference>
<protein>
    <submittedName>
        <fullName evidence="2">Uncharacterized protein</fullName>
    </submittedName>
</protein>